<evidence type="ECO:0000256" key="2">
    <source>
        <dbReference type="SAM" id="MobiDB-lite"/>
    </source>
</evidence>
<dbReference type="GO" id="GO:0004222">
    <property type="term" value="F:metalloendopeptidase activity"/>
    <property type="evidence" value="ECO:0007669"/>
    <property type="project" value="TreeGrafter"/>
</dbReference>
<proteinExistence type="predicted"/>
<dbReference type="AlphaFoldDB" id="A0A4R1R6B7"/>
<protein>
    <submittedName>
        <fullName evidence="4">Peptidase M23-like protein</fullName>
    </submittedName>
</protein>
<dbReference type="SUPFAM" id="SSF51261">
    <property type="entry name" value="Duplicated hybrid motif"/>
    <property type="match status" value="1"/>
</dbReference>
<dbReference type="RefSeq" id="WP_051869566.1">
    <property type="nucleotide sequence ID" value="NZ_JPNB01000002.1"/>
</dbReference>
<sequence length="298" mass="32511">MRRRNRSSAKREKAIMLFSSVFVLTALTVTGLFVRGRSEEKSDGYVVDFSSIENEKSELANNKTVQGTENAGSVVTSDDLDYDPYYQETNSANVENAQATQAANDALQKGTKKNTDDKDNKDKQKNDKNEEGMFDETIDTARLEQMEDTMAIATSIQPALTFNDGDSLAWPIVGNILINYSMDKTVYFPTLEQYKYNPAIIISAVEGETITAAAAGKVTSVFTDPEIGNAVVVELGGGYEVTYGQLKDITVSEGGYVNKGDIIGSVAAPTKYFVVEGCNVYFKLTKNGVPVNPMTKLS</sequence>
<dbReference type="Proteomes" id="UP000295718">
    <property type="component" value="Unassembled WGS sequence"/>
</dbReference>
<accession>A0A4R1R6B7</accession>
<comment type="caution">
    <text evidence="4">The sequence shown here is derived from an EMBL/GenBank/DDBJ whole genome shotgun (WGS) entry which is preliminary data.</text>
</comment>
<keyword evidence="1" id="KW-0732">Signal</keyword>
<organism evidence="4 5">
    <name type="scientific">Kineothrix alysoides</name>
    <dbReference type="NCBI Taxonomy" id="1469948"/>
    <lineage>
        <taxon>Bacteria</taxon>
        <taxon>Bacillati</taxon>
        <taxon>Bacillota</taxon>
        <taxon>Clostridia</taxon>
        <taxon>Lachnospirales</taxon>
        <taxon>Lachnospiraceae</taxon>
        <taxon>Kineothrix</taxon>
    </lineage>
</organism>
<dbReference type="STRING" id="1469948.GCA_000732725_02567"/>
<evidence type="ECO:0000313" key="5">
    <source>
        <dbReference type="Proteomes" id="UP000295718"/>
    </source>
</evidence>
<evidence type="ECO:0000256" key="1">
    <source>
        <dbReference type="ARBA" id="ARBA00022729"/>
    </source>
</evidence>
<dbReference type="Pfam" id="PF01551">
    <property type="entry name" value="Peptidase_M23"/>
    <property type="match status" value="1"/>
</dbReference>
<dbReference type="PANTHER" id="PTHR21666:SF289">
    <property type="entry name" value="L-ALA--D-GLU ENDOPEPTIDASE"/>
    <property type="match status" value="1"/>
</dbReference>
<dbReference type="EMBL" id="SLUO01000001">
    <property type="protein sequence ID" value="TCL61105.1"/>
    <property type="molecule type" value="Genomic_DNA"/>
</dbReference>
<reference evidence="4 5" key="1">
    <citation type="submission" date="2019-03" db="EMBL/GenBank/DDBJ databases">
        <title>Genomic Encyclopedia of Type Strains, Phase IV (KMG-IV): sequencing the most valuable type-strain genomes for metagenomic binning, comparative biology and taxonomic classification.</title>
        <authorList>
            <person name="Goeker M."/>
        </authorList>
    </citation>
    <scope>NUCLEOTIDE SEQUENCE [LARGE SCALE GENOMIC DNA]</scope>
    <source>
        <strain evidence="4 5">DSM 100556</strain>
    </source>
</reference>
<feature type="domain" description="M23ase beta-sheet core" evidence="3">
    <location>
        <begin position="198"/>
        <end position="293"/>
    </location>
</feature>
<feature type="region of interest" description="Disordered" evidence="2">
    <location>
        <begin position="102"/>
        <end position="135"/>
    </location>
</feature>
<gene>
    <name evidence="4" type="ORF">EDD76_101202</name>
</gene>
<feature type="compositionally biased region" description="Polar residues" evidence="2">
    <location>
        <begin position="61"/>
        <end position="76"/>
    </location>
</feature>
<dbReference type="InterPro" id="IPR011055">
    <property type="entry name" value="Dup_hybrid_motif"/>
</dbReference>
<dbReference type="PANTHER" id="PTHR21666">
    <property type="entry name" value="PEPTIDASE-RELATED"/>
    <property type="match status" value="1"/>
</dbReference>
<evidence type="ECO:0000259" key="3">
    <source>
        <dbReference type="Pfam" id="PF01551"/>
    </source>
</evidence>
<feature type="region of interest" description="Disordered" evidence="2">
    <location>
        <begin position="61"/>
        <end position="82"/>
    </location>
</feature>
<dbReference type="CDD" id="cd12797">
    <property type="entry name" value="M23_peptidase"/>
    <property type="match status" value="1"/>
</dbReference>
<dbReference type="Gene3D" id="2.70.70.10">
    <property type="entry name" value="Glucose Permease (Domain IIA)"/>
    <property type="match status" value="1"/>
</dbReference>
<dbReference type="InterPro" id="IPR016047">
    <property type="entry name" value="M23ase_b-sheet_dom"/>
</dbReference>
<feature type="compositionally biased region" description="Basic and acidic residues" evidence="2">
    <location>
        <begin position="113"/>
        <end position="131"/>
    </location>
</feature>
<keyword evidence="5" id="KW-1185">Reference proteome</keyword>
<evidence type="ECO:0000313" key="4">
    <source>
        <dbReference type="EMBL" id="TCL61105.1"/>
    </source>
</evidence>
<name>A0A4R1R6B7_9FIRM</name>
<dbReference type="InterPro" id="IPR050570">
    <property type="entry name" value="Cell_wall_metabolism_enzyme"/>
</dbReference>